<proteinExistence type="inferred from homology"/>
<evidence type="ECO:0000256" key="3">
    <source>
        <dbReference type="ARBA" id="ARBA00022692"/>
    </source>
</evidence>
<dbReference type="PANTHER" id="PTHR22950:SF692">
    <property type="entry name" value="TRANSMEMBRANE AMINO ACID TRANSPORTER FAMILY PROTEIN"/>
    <property type="match status" value="1"/>
</dbReference>
<accession>A0AAE0H4M1</accession>
<keyword evidence="11" id="KW-1185">Reference proteome</keyword>
<feature type="transmembrane region" description="Helical" evidence="8">
    <location>
        <begin position="158"/>
        <end position="176"/>
    </location>
</feature>
<evidence type="ECO:0000256" key="5">
    <source>
        <dbReference type="ARBA" id="ARBA00022989"/>
    </source>
</evidence>
<keyword evidence="2" id="KW-0813">Transport</keyword>
<dbReference type="Pfam" id="PF01490">
    <property type="entry name" value="Aa_trans"/>
    <property type="match status" value="2"/>
</dbReference>
<comment type="similarity">
    <text evidence="7">Belongs to the amino acid/polyamine transporter 2 family. Amino acid/auxin permease (AAAP) (TC 2.A.18.5) subfamily.</text>
</comment>
<evidence type="ECO:0000259" key="9">
    <source>
        <dbReference type="Pfam" id="PF01490"/>
    </source>
</evidence>
<evidence type="ECO:0000256" key="4">
    <source>
        <dbReference type="ARBA" id="ARBA00022970"/>
    </source>
</evidence>
<feature type="transmembrane region" description="Helical" evidence="8">
    <location>
        <begin position="99"/>
        <end position="118"/>
    </location>
</feature>
<evidence type="ECO:0000313" key="11">
    <source>
        <dbReference type="Proteomes" id="UP001190700"/>
    </source>
</evidence>
<feature type="transmembrane region" description="Helical" evidence="8">
    <location>
        <begin position="196"/>
        <end position="218"/>
    </location>
</feature>
<comment type="subcellular location">
    <subcellularLocation>
        <location evidence="1">Membrane</location>
        <topology evidence="1">Multi-pass membrane protein</topology>
    </subcellularLocation>
</comment>
<dbReference type="EMBL" id="LGRX02000042">
    <property type="protein sequence ID" value="KAK3289784.1"/>
    <property type="molecule type" value="Genomic_DNA"/>
</dbReference>
<keyword evidence="4" id="KW-0029">Amino-acid transport</keyword>
<keyword evidence="3 8" id="KW-0812">Transmembrane</keyword>
<feature type="transmembrane region" description="Helical" evidence="8">
    <location>
        <begin position="291"/>
        <end position="309"/>
    </location>
</feature>
<evidence type="ECO:0000313" key="10">
    <source>
        <dbReference type="EMBL" id="KAK3289784.1"/>
    </source>
</evidence>
<evidence type="ECO:0000256" key="6">
    <source>
        <dbReference type="ARBA" id="ARBA00023136"/>
    </source>
</evidence>
<evidence type="ECO:0000256" key="1">
    <source>
        <dbReference type="ARBA" id="ARBA00004141"/>
    </source>
</evidence>
<evidence type="ECO:0000256" key="7">
    <source>
        <dbReference type="ARBA" id="ARBA00049662"/>
    </source>
</evidence>
<gene>
    <name evidence="10" type="ORF">CYMTET_2797</name>
</gene>
<dbReference type="InterPro" id="IPR013057">
    <property type="entry name" value="AA_transpt_TM"/>
</dbReference>
<dbReference type="AlphaFoldDB" id="A0AAE0H4M1"/>
<sequence length="363" mass="39019">MQTTRGGSATYNQALFNSVNILMGVGLLSIPYALSQGGWSAIGVLGLLWAMTNYTGKLIALCLEAPCRVDFKNYTPGCLPLETYEDIGEAAFGKTGRTFITAILYTELIGTCGLFLILEGDHLALLFPDSMSPAAFMVLSAAIILPTTYLADLSALSYVGLVGLISAIALMGVVLYDFTGNFPVDLSTTALLEPSSFPLTFGLLAFVFAGHAVFPSIYSSMEDQERYPEMLNTSLWLVYSPHTRLPLLDSIVEIGDLIPSMTYDEFDSHLFIRHAAIPCRADQARWRDNQYAVVGITCLVLGTAGYAMYGSNALEEVTMNLPSGPLATIATCLIVVNPFAKFALTMDPVARGLEEALGAVPSP</sequence>
<feature type="transmembrane region" description="Helical" evidence="8">
    <location>
        <begin position="130"/>
        <end position="151"/>
    </location>
</feature>
<feature type="transmembrane region" description="Helical" evidence="8">
    <location>
        <begin position="321"/>
        <end position="340"/>
    </location>
</feature>
<organism evidence="10 11">
    <name type="scientific">Cymbomonas tetramitiformis</name>
    <dbReference type="NCBI Taxonomy" id="36881"/>
    <lineage>
        <taxon>Eukaryota</taxon>
        <taxon>Viridiplantae</taxon>
        <taxon>Chlorophyta</taxon>
        <taxon>Pyramimonadophyceae</taxon>
        <taxon>Pyramimonadales</taxon>
        <taxon>Pyramimonadaceae</taxon>
        <taxon>Cymbomonas</taxon>
    </lineage>
</organism>
<dbReference type="GO" id="GO:0015179">
    <property type="term" value="F:L-amino acid transmembrane transporter activity"/>
    <property type="evidence" value="ECO:0007669"/>
    <property type="project" value="TreeGrafter"/>
</dbReference>
<dbReference type="GO" id="GO:0005774">
    <property type="term" value="C:vacuolar membrane"/>
    <property type="evidence" value="ECO:0007669"/>
    <property type="project" value="TreeGrafter"/>
</dbReference>
<keyword evidence="6 8" id="KW-0472">Membrane</keyword>
<evidence type="ECO:0000256" key="8">
    <source>
        <dbReference type="SAM" id="Phobius"/>
    </source>
</evidence>
<feature type="domain" description="Amino acid transporter transmembrane" evidence="9">
    <location>
        <begin position="290"/>
        <end position="357"/>
    </location>
</feature>
<comment type="caution">
    <text evidence="10">The sequence shown here is derived from an EMBL/GenBank/DDBJ whole genome shotgun (WGS) entry which is preliminary data.</text>
</comment>
<feature type="transmembrane region" description="Helical" evidence="8">
    <location>
        <begin position="40"/>
        <end position="63"/>
    </location>
</feature>
<feature type="domain" description="Amino acid transporter transmembrane" evidence="9">
    <location>
        <begin position="9"/>
        <end position="237"/>
    </location>
</feature>
<evidence type="ECO:0000256" key="2">
    <source>
        <dbReference type="ARBA" id="ARBA00022448"/>
    </source>
</evidence>
<dbReference type="Proteomes" id="UP001190700">
    <property type="component" value="Unassembled WGS sequence"/>
</dbReference>
<feature type="transmembrane region" description="Helical" evidence="8">
    <location>
        <begin position="14"/>
        <end position="34"/>
    </location>
</feature>
<protein>
    <recommendedName>
        <fullName evidence="9">Amino acid transporter transmembrane domain-containing protein</fullName>
    </recommendedName>
</protein>
<dbReference type="PANTHER" id="PTHR22950">
    <property type="entry name" value="AMINO ACID TRANSPORTER"/>
    <property type="match status" value="1"/>
</dbReference>
<name>A0AAE0H4M1_9CHLO</name>
<reference evidence="10 11" key="1">
    <citation type="journal article" date="2015" name="Genome Biol. Evol.">
        <title>Comparative Genomics of a Bacterivorous Green Alga Reveals Evolutionary Causalities and Consequences of Phago-Mixotrophic Mode of Nutrition.</title>
        <authorList>
            <person name="Burns J.A."/>
            <person name="Paasch A."/>
            <person name="Narechania A."/>
            <person name="Kim E."/>
        </authorList>
    </citation>
    <scope>NUCLEOTIDE SEQUENCE [LARGE SCALE GENOMIC DNA]</scope>
    <source>
        <strain evidence="10 11">PLY_AMNH</strain>
    </source>
</reference>
<keyword evidence="5 8" id="KW-1133">Transmembrane helix</keyword>